<evidence type="ECO:0000259" key="2">
    <source>
        <dbReference type="Pfam" id="PF01548"/>
    </source>
</evidence>
<comment type="caution">
    <text evidence="4">The sequence shown here is derived from an EMBL/GenBank/DDBJ whole genome shotgun (WGS) entry which is preliminary data.</text>
</comment>
<dbReference type="Pfam" id="PF01548">
    <property type="entry name" value="DEDD_Tnp_IS110"/>
    <property type="match status" value="1"/>
</dbReference>
<feature type="domain" description="Transposase IS116/IS110/IS902 C-terminal" evidence="3">
    <location>
        <begin position="226"/>
        <end position="309"/>
    </location>
</feature>
<dbReference type="GO" id="GO:0004803">
    <property type="term" value="F:transposase activity"/>
    <property type="evidence" value="ECO:0007669"/>
    <property type="project" value="InterPro"/>
</dbReference>
<proteinExistence type="predicted"/>
<organism evidence="4 5">
    <name type="scientific">candidate division WOR-3 bacterium</name>
    <dbReference type="NCBI Taxonomy" id="2052148"/>
    <lineage>
        <taxon>Bacteria</taxon>
        <taxon>Bacteria division WOR-3</taxon>
    </lineage>
</organism>
<dbReference type="InterPro" id="IPR003346">
    <property type="entry name" value="Transposase_20"/>
</dbReference>
<dbReference type="GO" id="GO:0003677">
    <property type="term" value="F:DNA binding"/>
    <property type="evidence" value="ECO:0007669"/>
    <property type="project" value="InterPro"/>
</dbReference>
<gene>
    <name evidence="4" type="ORF">DRP53_08470</name>
</gene>
<dbReference type="NCBIfam" id="NF033542">
    <property type="entry name" value="transpos_IS110"/>
    <property type="match status" value="1"/>
</dbReference>
<evidence type="ECO:0000313" key="5">
    <source>
        <dbReference type="Proteomes" id="UP000268469"/>
    </source>
</evidence>
<protein>
    <submittedName>
        <fullName evidence="4">IS110 family transposase</fullName>
    </submittedName>
</protein>
<reference evidence="4 5" key="1">
    <citation type="submission" date="2018-06" db="EMBL/GenBank/DDBJ databases">
        <title>Extensive metabolic versatility and redundancy in microbially diverse, dynamic hydrothermal sediments.</title>
        <authorList>
            <person name="Dombrowski N."/>
            <person name="Teske A."/>
            <person name="Baker B.J."/>
        </authorList>
    </citation>
    <scope>NUCLEOTIDE SEQUENCE [LARGE SCALE GENOMIC DNA]</scope>
    <source>
        <strain evidence="4">B36_G15</strain>
    </source>
</reference>
<feature type="domain" description="Transposase IS110-like N-terminal" evidence="2">
    <location>
        <begin position="20"/>
        <end position="161"/>
    </location>
</feature>
<name>A0A660SGT4_UNCW3</name>
<feature type="coiled-coil region" evidence="1">
    <location>
        <begin position="194"/>
        <end position="221"/>
    </location>
</feature>
<dbReference type="PANTHER" id="PTHR33055">
    <property type="entry name" value="TRANSPOSASE FOR INSERTION SEQUENCE ELEMENT IS1111A"/>
    <property type="match status" value="1"/>
</dbReference>
<dbReference type="Pfam" id="PF02371">
    <property type="entry name" value="Transposase_20"/>
    <property type="match status" value="1"/>
</dbReference>
<dbReference type="InterPro" id="IPR002525">
    <property type="entry name" value="Transp_IS110-like_N"/>
</dbReference>
<dbReference type="EMBL" id="QNBE01000090">
    <property type="protein sequence ID" value="RKX69356.1"/>
    <property type="molecule type" value="Genomic_DNA"/>
</dbReference>
<evidence type="ECO:0000313" key="4">
    <source>
        <dbReference type="EMBL" id="RKX69356.1"/>
    </source>
</evidence>
<evidence type="ECO:0000259" key="3">
    <source>
        <dbReference type="Pfam" id="PF02371"/>
    </source>
</evidence>
<dbReference type="PANTHER" id="PTHR33055:SF13">
    <property type="entry name" value="TRANSPOSASE"/>
    <property type="match status" value="1"/>
</dbReference>
<evidence type="ECO:0000256" key="1">
    <source>
        <dbReference type="SAM" id="Coils"/>
    </source>
</evidence>
<dbReference type="AlphaFoldDB" id="A0A660SGT4"/>
<dbReference type="GO" id="GO:0006313">
    <property type="term" value="P:DNA transposition"/>
    <property type="evidence" value="ECO:0007669"/>
    <property type="project" value="InterPro"/>
</dbReference>
<dbReference type="Proteomes" id="UP000268469">
    <property type="component" value="Unassembled WGS sequence"/>
</dbReference>
<keyword evidence="1" id="KW-0175">Coiled coil</keyword>
<sequence>MKKPTFLGRIHRKEVGMVYAGLDLHRRYSVITVIDEDGYILRQKRLPNDESIIDFLQSLGEPVQVAVEATRNWYWLYDLLDAHNIEVKLSHPLKTRAIAAARIKTDRLDAHTLAQLLRSRLLPCSYIPDRSTRHQRELLRYRASLVKLQTGIKNRIHTLLAKNNISHRYTDLFGNAGMAFLSQLQLPEPYQDILDSYLNLLAAIRKEIAKADHQIRSLAREDELVRLLTTVLGISYYSALLIRAEIGEINRFPSAKKLAAYAGLIPATYASGGRVYHGHITKQGSRYLRWILIQAVMHIIRRPGLLRQFFRRIARRKGPKVARVAVTRKLLTWIYYMLKERKPFEEIAYEQACRVSPPMNLVRRRPLI</sequence>
<dbReference type="InterPro" id="IPR047650">
    <property type="entry name" value="Transpos_IS110"/>
</dbReference>
<accession>A0A660SGT4</accession>